<dbReference type="NCBIfam" id="TIGR04430">
    <property type="entry name" value="OM_asym_MlaD"/>
    <property type="match status" value="1"/>
</dbReference>
<dbReference type="InterPro" id="IPR030970">
    <property type="entry name" value="ABC_MlaD"/>
</dbReference>
<reference evidence="4" key="1">
    <citation type="journal article" date="2019" name="Int. J. Syst. Evol. Microbiol.">
        <title>The Global Catalogue of Microorganisms (GCM) 10K type strain sequencing project: providing services to taxonomists for standard genome sequencing and annotation.</title>
        <authorList>
            <consortium name="The Broad Institute Genomics Platform"/>
            <consortium name="The Broad Institute Genome Sequencing Center for Infectious Disease"/>
            <person name="Wu L."/>
            <person name="Ma J."/>
        </authorList>
    </citation>
    <scope>NUCLEOTIDE SEQUENCE [LARGE SCALE GENOMIC DNA]</scope>
    <source>
        <strain evidence="4">CCUG 52537</strain>
    </source>
</reference>
<evidence type="ECO:0000313" key="4">
    <source>
        <dbReference type="Proteomes" id="UP001597124"/>
    </source>
</evidence>
<feature type="domain" description="Mce/MlaD" evidence="2">
    <location>
        <begin position="41"/>
        <end position="118"/>
    </location>
</feature>
<name>A0ABW3C157_SPHXN</name>
<protein>
    <submittedName>
        <fullName evidence="3">Outer membrane lipid asymmetry maintenance protein MlaD</fullName>
    </submittedName>
</protein>
<evidence type="ECO:0000313" key="3">
    <source>
        <dbReference type="EMBL" id="MFD0847644.1"/>
    </source>
</evidence>
<comment type="caution">
    <text evidence="3">The sequence shown here is derived from an EMBL/GenBank/DDBJ whole genome shotgun (WGS) entry which is preliminary data.</text>
</comment>
<organism evidence="3 4">
    <name type="scientific">Sphingosinicella xenopeptidilytica</name>
    <dbReference type="NCBI Taxonomy" id="364098"/>
    <lineage>
        <taxon>Bacteria</taxon>
        <taxon>Pseudomonadati</taxon>
        <taxon>Pseudomonadota</taxon>
        <taxon>Alphaproteobacteria</taxon>
        <taxon>Sphingomonadales</taxon>
        <taxon>Sphingosinicellaceae</taxon>
        <taxon>Sphingosinicella</taxon>
    </lineage>
</organism>
<dbReference type="PANTHER" id="PTHR33371:SF4">
    <property type="entry name" value="INTERMEMBRANE PHOSPHOLIPID TRANSPORT SYSTEM BINDING PROTEIN MLAD"/>
    <property type="match status" value="1"/>
</dbReference>
<dbReference type="Proteomes" id="UP001597124">
    <property type="component" value="Unassembled WGS sequence"/>
</dbReference>
<keyword evidence="4" id="KW-1185">Reference proteome</keyword>
<evidence type="ECO:0000256" key="1">
    <source>
        <dbReference type="SAM" id="Phobius"/>
    </source>
</evidence>
<keyword evidence="1" id="KW-0812">Transmembrane</keyword>
<accession>A0ABW3C157</accession>
<dbReference type="InterPro" id="IPR052336">
    <property type="entry name" value="MlaD_Phospholipid_Transporter"/>
</dbReference>
<dbReference type="Pfam" id="PF02470">
    <property type="entry name" value="MlaD"/>
    <property type="match status" value="1"/>
</dbReference>
<dbReference type="InterPro" id="IPR003399">
    <property type="entry name" value="Mce/MlaD"/>
</dbReference>
<feature type="transmembrane region" description="Helical" evidence="1">
    <location>
        <begin position="12"/>
        <end position="30"/>
    </location>
</feature>
<sequence length="169" mass="17466">MTALFRQNLIEAIVGALVVGIAVVFVLFSYQRTSGNVGADRYRVSALFPNATGVAVGTDVRVSGIKVGSVVDQSLDPDTFQARLGLSIDQRIKLPLDSSAAITSEGILGGSYISLTPGGDSEMMREGDEILDTQGSVDLMTLIGGFINQTGKSEDKAGAASAPAETAAP</sequence>
<evidence type="ECO:0000259" key="2">
    <source>
        <dbReference type="Pfam" id="PF02470"/>
    </source>
</evidence>
<keyword evidence="1" id="KW-0472">Membrane</keyword>
<proteinExistence type="predicted"/>
<dbReference type="EMBL" id="JBHTIK010000002">
    <property type="protein sequence ID" value="MFD0847644.1"/>
    <property type="molecule type" value="Genomic_DNA"/>
</dbReference>
<dbReference type="RefSeq" id="WP_381487003.1">
    <property type="nucleotide sequence ID" value="NZ_JBHTIK010000002.1"/>
</dbReference>
<gene>
    <name evidence="3" type="primary">mlaD</name>
    <name evidence="3" type="ORF">ACFQ00_04850</name>
</gene>
<dbReference type="PANTHER" id="PTHR33371">
    <property type="entry name" value="INTERMEMBRANE PHOSPHOLIPID TRANSPORT SYSTEM BINDING PROTEIN MLAD-RELATED"/>
    <property type="match status" value="1"/>
</dbReference>
<keyword evidence="1" id="KW-1133">Transmembrane helix</keyword>